<protein>
    <recommendedName>
        <fullName evidence="2">Death domain-containing protein</fullName>
    </recommendedName>
</protein>
<dbReference type="PANTHER" id="PTHR47508">
    <property type="entry name" value="SAM DOMAIN-CONTAINING PROTEIN-RELATED"/>
    <property type="match status" value="1"/>
</dbReference>
<dbReference type="Proteomes" id="UP001233172">
    <property type="component" value="Unassembled WGS sequence"/>
</dbReference>
<keyword evidence="1" id="KW-0175">Coiled coil</keyword>
<dbReference type="PANTHER" id="PTHR47508:SF1">
    <property type="entry name" value="NON-SPECIFIC SERINE_THREONINE PROTEIN KINASE"/>
    <property type="match status" value="1"/>
</dbReference>
<dbReference type="InterPro" id="IPR000488">
    <property type="entry name" value="Death_dom"/>
</dbReference>
<name>A0AAD8CC34_BIOPF</name>
<feature type="coiled-coil region" evidence="1">
    <location>
        <begin position="19"/>
        <end position="60"/>
    </location>
</feature>
<dbReference type="AlphaFoldDB" id="A0AAD8CC34"/>
<keyword evidence="4" id="KW-1185">Reference proteome</keyword>
<dbReference type="SUPFAM" id="SSF47986">
    <property type="entry name" value="DEATH domain"/>
    <property type="match status" value="1"/>
</dbReference>
<reference evidence="3" key="1">
    <citation type="journal article" date="2023" name="PLoS Negl. Trop. Dis.">
        <title>A genome sequence for Biomphalaria pfeifferi, the major vector snail for the human-infecting parasite Schistosoma mansoni.</title>
        <authorList>
            <person name="Bu L."/>
            <person name="Lu L."/>
            <person name="Laidemitt M.R."/>
            <person name="Zhang S.M."/>
            <person name="Mutuku M."/>
            <person name="Mkoji G."/>
            <person name="Steinauer M."/>
            <person name="Loker E.S."/>
        </authorList>
    </citation>
    <scope>NUCLEOTIDE SEQUENCE</scope>
    <source>
        <strain evidence="3">KasaAsao</strain>
    </source>
</reference>
<gene>
    <name evidence="3" type="ORF">Bpfe_000184</name>
</gene>
<dbReference type="Pfam" id="PF00531">
    <property type="entry name" value="Death"/>
    <property type="match status" value="1"/>
</dbReference>
<proteinExistence type="predicted"/>
<evidence type="ECO:0000313" key="3">
    <source>
        <dbReference type="EMBL" id="KAK0070201.1"/>
    </source>
</evidence>
<organism evidence="3 4">
    <name type="scientific">Biomphalaria pfeifferi</name>
    <name type="common">Bloodfluke planorb</name>
    <name type="synonym">Freshwater snail</name>
    <dbReference type="NCBI Taxonomy" id="112525"/>
    <lineage>
        <taxon>Eukaryota</taxon>
        <taxon>Metazoa</taxon>
        <taxon>Spiralia</taxon>
        <taxon>Lophotrochozoa</taxon>
        <taxon>Mollusca</taxon>
        <taxon>Gastropoda</taxon>
        <taxon>Heterobranchia</taxon>
        <taxon>Euthyneura</taxon>
        <taxon>Panpulmonata</taxon>
        <taxon>Hygrophila</taxon>
        <taxon>Lymnaeoidea</taxon>
        <taxon>Planorbidae</taxon>
        <taxon>Biomphalaria</taxon>
    </lineage>
</organism>
<evidence type="ECO:0000313" key="4">
    <source>
        <dbReference type="Proteomes" id="UP001233172"/>
    </source>
</evidence>
<dbReference type="EMBL" id="JASAOG010000001">
    <property type="protein sequence ID" value="KAK0070201.1"/>
    <property type="molecule type" value="Genomic_DNA"/>
</dbReference>
<dbReference type="Gene3D" id="1.10.533.10">
    <property type="entry name" value="Death Domain, Fas"/>
    <property type="match status" value="1"/>
</dbReference>
<reference evidence="3" key="2">
    <citation type="submission" date="2023-04" db="EMBL/GenBank/DDBJ databases">
        <authorList>
            <person name="Bu L."/>
            <person name="Lu L."/>
            <person name="Laidemitt M.R."/>
            <person name="Zhang S.M."/>
            <person name="Mutuku M."/>
            <person name="Mkoji G."/>
            <person name="Steinauer M."/>
            <person name="Loker E.S."/>
        </authorList>
    </citation>
    <scope>NUCLEOTIDE SEQUENCE</scope>
    <source>
        <strain evidence="3">KasaAsao</strain>
        <tissue evidence="3">Whole Snail</tissue>
    </source>
</reference>
<evidence type="ECO:0000256" key="1">
    <source>
        <dbReference type="SAM" id="Coils"/>
    </source>
</evidence>
<dbReference type="InterPro" id="IPR011029">
    <property type="entry name" value="DEATH-like_dom_sf"/>
</dbReference>
<accession>A0AAD8CC34</accession>
<sequence>MIEQLKVHEEELASLVGGADETEEILNEVKVDVSKQKEQLDNVKNEVKEQGQKLTNVEAKVDETVVKVQEIDKKTLSHVPYWARDISKLLNPKSEHDWRLLSSRLGYNNEDIRGCAQQADPCMALLNECEATLAALTQLQEMDRLDATAIVENAMKNAEAVVEDEGFVYPPIPQSSSATSGHTKQKLNC</sequence>
<feature type="domain" description="Death" evidence="2">
    <location>
        <begin position="85"/>
        <end position="153"/>
    </location>
</feature>
<evidence type="ECO:0000259" key="2">
    <source>
        <dbReference type="Pfam" id="PF00531"/>
    </source>
</evidence>
<comment type="caution">
    <text evidence="3">The sequence shown here is derived from an EMBL/GenBank/DDBJ whole genome shotgun (WGS) entry which is preliminary data.</text>
</comment>
<dbReference type="GO" id="GO:0007165">
    <property type="term" value="P:signal transduction"/>
    <property type="evidence" value="ECO:0007669"/>
    <property type="project" value="InterPro"/>
</dbReference>